<dbReference type="InterPro" id="IPR039537">
    <property type="entry name" value="Retrotran_Ty1/copia-like"/>
</dbReference>
<dbReference type="PANTHER" id="PTHR42648:SF31">
    <property type="entry name" value="RNA-DIRECTED DNA POLYMERASE"/>
    <property type="match status" value="1"/>
</dbReference>
<organism evidence="2 3">
    <name type="scientific">Lithospermum erythrorhizon</name>
    <name type="common">Purple gromwell</name>
    <name type="synonym">Lithospermum officinale var. erythrorhizon</name>
    <dbReference type="NCBI Taxonomy" id="34254"/>
    <lineage>
        <taxon>Eukaryota</taxon>
        <taxon>Viridiplantae</taxon>
        <taxon>Streptophyta</taxon>
        <taxon>Embryophyta</taxon>
        <taxon>Tracheophyta</taxon>
        <taxon>Spermatophyta</taxon>
        <taxon>Magnoliopsida</taxon>
        <taxon>eudicotyledons</taxon>
        <taxon>Gunneridae</taxon>
        <taxon>Pentapetalae</taxon>
        <taxon>asterids</taxon>
        <taxon>lamiids</taxon>
        <taxon>Boraginales</taxon>
        <taxon>Boraginaceae</taxon>
        <taxon>Boraginoideae</taxon>
        <taxon>Lithospermeae</taxon>
        <taxon>Lithospermum</taxon>
    </lineage>
</organism>
<evidence type="ECO:0000313" key="3">
    <source>
        <dbReference type="Proteomes" id="UP001454036"/>
    </source>
</evidence>
<feature type="domain" description="Retroviral polymerase SH3-like" evidence="1">
    <location>
        <begin position="161"/>
        <end position="220"/>
    </location>
</feature>
<dbReference type="Proteomes" id="UP001454036">
    <property type="component" value="Unassembled WGS sequence"/>
</dbReference>
<evidence type="ECO:0000259" key="1">
    <source>
        <dbReference type="Pfam" id="PF25597"/>
    </source>
</evidence>
<reference evidence="2 3" key="1">
    <citation type="submission" date="2024-01" db="EMBL/GenBank/DDBJ databases">
        <title>The complete chloroplast genome sequence of Lithospermum erythrorhizon: insights into the phylogenetic relationship among Boraginaceae species and the maternal lineages of purple gromwells.</title>
        <authorList>
            <person name="Okada T."/>
            <person name="Watanabe K."/>
        </authorList>
    </citation>
    <scope>NUCLEOTIDE SEQUENCE [LARGE SCALE GENOMIC DNA]</scope>
</reference>
<dbReference type="Pfam" id="PF25597">
    <property type="entry name" value="SH3_retrovirus"/>
    <property type="match status" value="1"/>
</dbReference>
<dbReference type="InterPro" id="IPR057670">
    <property type="entry name" value="SH3_retrovirus"/>
</dbReference>
<gene>
    <name evidence="2" type="ORF">LIER_24052</name>
</gene>
<dbReference type="Gene3D" id="3.30.420.10">
    <property type="entry name" value="Ribonuclease H-like superfamily/Ribonuclease H"/>
    <property type="match status" value="1"/>
</dbReference>
<sequence length="314" mass="35281">MGNPLSWIFDTGATVHATDTLDCLVISLMSETCHRAKHTRDVFFNNFKKATRCFELIHCDLGGPYRTPSSCGAKYFLTLVDDHSRAVSVVLLSDKTELHDVFIKFIAMVKRTSTTEFWGEYVLGACYFINCTPSRILHFKLPYEILYGSPPSYDNPRVFGCLFYAFDLNSRKDKFASWSRKCIFVGYPLDKKGWKLFDLDTRGYFVSRDVTFYESEFPGLPHSLELLSESHGVFSEDDGVFFGLDECIDPYMGLDEVDEPPHRSCAGVSWSRRGCPSRVQPCFIPGGWCNIRGSSSTCRGCCSPHGGGVRTGAA</sequence>
<dbReference type="GO" id="GO:0003676">
    <property type="term" value="F:nucleic acid binding"/>
    <property type="evidence" value="ECO:0007669"/>
    <property type="project" value="InterPro"/>
</dbReference>
<name>A0AAV3R2S1_LITER</name>
<keyword evidence="3" id="KW-1185">Reference proteome</keyword>
<dbReference type="AlphaFoldDB" id="A0AAV3R2S1"/>
<dbReference type="PANTHER" id="PTHR42648">
    <property type="entry name" value="TRANSPOSASE, PUTATIVE-RELATED"/>
    <property type="match status" value="1"/>
</dbReference>
<evidence type="ECO:0000313" key="2">
    <source>
        <dbReference type="EMBL" id="GAA0169606.1"/>
    </source>
</evidence>
<dbReference type="SUPFAM" id="SSF53098">
    <property type="entry name" value="Ribonuclease H-like"/>
    <property type="match status" value="1"/>
</dbReference>
<proteinExistence type="predicted"/>
<accession>A0AAV3R2S1</accession>
<dbReference type="InterPro" id="IPR012337">
    <property type="entry name" value="RNaseH-like_sf"/>
</dbReference>
<dbReference type="InterPro" id="IPR036397">
    <property type="entry name" value="RNaseH_sf"/>
</dbReference>
<protein>
    <recommendedName>
        <fullName evidence="1">Retroviral polymerase SH3-like domain-containing protein</fullName>
    </recommendedName>
</protein>
<dbReference type="EMBL" id="BAABME010006909">
    <property type="protein sequence ID" value="GAA0169606.1"/>
    <property type="molecule type" value="Genomic_DNA"/>
</dbReference>
<comment type="caution">
    <text evidence="2">The sequence shown here is derived from an EMBL/GenBank/DDBJ whole genome shotgun (WGS) entry which is preliminary data.</text>
</comment>